<evidence type="ECO:0000313" key="2">
    <source>
        <dbReference type="EMBL" id="GFA77019.1"/>
    </source>
</evidence>
<evidence type="ECO:0000256" key="1">
    <source>
        <dbReference type="SAM" id="MobiDB-lite"/>
    </source>
</evidence>
<dbReference type="PANTHER" id="PTHR33240:SF15">
    <property type="entry name" value="GAG-PRO-LIKE PROTEIN"/>
    <property type="match status" value="1"/>
</dbReference>
<organism evidence="2">
    <name type="scientific">Tanacetum cinerariifolium</name>
    <name type="common">Dalmatian daisy</name>
    <name type="synonym">Chrysanthemum cinerariifolium</name>
    <dbReference type="NCBI Taxonomy" id="118510"/>
    <lineage>
        <taxon>Eukaryota</taxon>
        <taxon>Viridiplantae</taxon>
        <taxon>Streptophyta</taxon>
        <taxon>Embryophyta</taxon>
        <taxon>Tracheophyta</taxon>
        <taxon>Spermatophyta</taxon>
        <taxon>Magnoliopsida</taxon>
        <taxon>eudicotyledons</taxon>
        <taxon>Gunneridae</taxon>
        <taxon>Pentapetalae</taxon>
        <taxon>asterids</taxon>
        <taxon>campanulids</taxon>
        <taxon>Asterales</taxon>
        <taxon>Asteraceae</taxon>
        <taxon>Asteroideae</taxon>
        <taxon>Anthemideae</taxon>
        <taxon>Anthemidinae</taxon>
        <taxon>Tanacetum</taxon>
    </lineage>
</organism>
<dbReference type="InterPro" id="IPR043502">
    <property type="entry name" value="DNA/RNA_pol_sf"/>
</dbReference>
<dbReference type="PANTHER" id="PTHR33240">
    <property type="entry name" value="OS08G0508500 PROTEIN"/>
    <property type="match status" value="1"/>
</dbReference>
<keyword evidence="2" id="KW-0808">Transferase</keyword>
<keyword evidence="2" id="KW-0548">Nucleotidyltransferase</keyword>
<dbReference type="SUPFAM" id="SSF56672">
    <property type="entry name" value="DNA/RNA polymerases"/>
    <property type="match status" value="1"/>
</dbReference>
<gene>
    <name evidence="2" type="ORF">Tci_648991</name>
</gene>
<accession>A0A699K5Q0</accession>
<keyword evidence="2" id="KW-0695">RNA-directed DNA polymerase</keyword>
<protein>
    <submittedName>
        <fullName evidence="2">Reverse transcriptase domain-containing protein</fullName>
    </submittedName>
</protein>
<proteinExistence type="predicted"/>
<dbReference type="EMBL" id="BKCJ010484570">
    <property type="protein sequence ID" value="GFA77019.1"/>
    <property type="molecule type" value="Genomic_DNA"/>
</dbReference>
<feature type="region of interest" description="Disordered" evidence="1">
    <location>
        <begin position="99"/>
        <end position="125"/>
    </location>
</feature>
<dbReference type="GO" id="GO:0003964">
    <property type="term" value="F:RNA-directed DNA polymerase activity"/>
    <property type="evidence" value="ECO:0007669"/>
    <property type="project" value="UniProtKB-KW"/>
</dbReference>
<dbReference type="Gene3D" id="3.10.10.10">
    <property type="entry name" value="HIV Type 1 Reverse Transcriptase, subunit A, domain 1"/>
    <property type="match status" value="1"/>
</dbReference>
<reference evidence="2" key="1">
    <citation type="journal article" date="2019" name="Sci. Rep.">
        <title>Draft genome of Tanacetum cinerariifolium, the natural source of mosquito coil.</title>
        <authorList>
            <person name="Yamashiro T."/>
            <person name="Shiraishi A."/>
            <person name="Satake H."/>
            <person name="Nakayama K."/>
        </authorList>
    </citation>
    <scope>NUCLEOTIDE SEQUENCE</scope>
</reference>
<feature type="compositionally biased region" description="Polar residues" evidence="1">
    <location>
        <begin position="104"/>
        <end position="114"/>
    </location>
</feature>
<sequence>IPRELPPVEKCIKDPVEIHNIKQRDGEFTKEFMRRYAIECRNVKGAPECMKISQFMHGITNTKLIKRLHDKIPKSVDEMMRVTTAFLIGEVAASNRVRKKSFPSWKQQEAGQKQNFRKGGFRNQQRPERKQVRFTLLTKTPKEIIALDKGKFKPHLPMTTLVEKETLANSANFIGKPGKGRKIGGNLRKGQAAGNTYEEEDGAEGPMIIEAEIGGHFIHRMYVDEGSSLKILYEHCFNIFRPEVRSRMIPATTSLVEFSGEIIWLLGQISLLVKIGDGEHSTSAWMNFMVVRSPSPYNEIIGRPGVRRIQEVPSTTHEMLKFLVAGETVTLWSSRIIPLECTMVSGPGVLQLVINQVAKKRFRPADMTGVLQHIAEHKLSIHEGYLPVRQKKRGQAPERNKAICEEVEKLVDSHIMKEVNYHSWLSNLVMVKKHDGSRRISMPQRWLSTARNRLEGRTLRGGTIATSSDDWVVMVRVDVASIIVTSDVLVVVVCGGVSGSVSKTCYGIMGDTTGVSSLKGSISMSLDCVKLCELGGT</sequence>
<feature type="non-terminal residue" evidence="2">
    <location>
        <position position="1"/>
    </location>
</feature>
<comment type="caution">
    <text evidence="2">The sequence shown here is derived from an EMBL/GenBank/DDBJ whole genome shotgun (WGS) entry which is preliminary data.</text>
</comment>
<name>A0A699K5Q0_TANCI</name>
<dbReference type="AlphaFoldDB" id="A0A699K5Q0"/>